<name>A0A2V0QTQ2_PSESF</name>
<evidence type="ECO:0000313" key="1">
    <source>
        <dbReference type="EMBL" id="GBH12000.1"/>
    </source>
</evidence>
<dbReference type="EMBL" id="BGJZ01000286">
    <property type="protein sequence ID" value="GBH12000.1"/>
    <property type="molecule type" value="Genomic_DNA"/>
</dbReference>
<sequence length="71" mass="7649">MFTFDTRHAGRVAEHGAGIVCGRGATCKAGAHAADALFVEGEAGSEQLRRSQTQGESKSCPVQCFCHYFHY</sequence>
<organism evidence="1 2">
    <name type="scientific">Pseudomonas syringae pv. actinidiae</name>
    <dbReference type="NCBI Taxonomy" id="103796"/>
    <lineage>
        <taxon>Bacteria</taxon>
        <taxon>Pseudomonadati</taxon>
        <taxon>Pseudomonadota</taxon>
        <taxon>Gammaproteobacteria</taxon>
        <taxon>Pseudomonadales</taxon>
        <taxon>Pseudomonadaceae</taxon>
        <taxon>Pseudomonas</taxon>
        <taxon>Pseudomonas syringae</taxon>
    </lineage>
</organism>
<accession>A0A2V0QTQ2</accession>
<evidence type="ECO:0000313" key="2">
    <source>
        <dbReference type="Proteomes" id="UP000247480"/>
    </source>
</evidence>
<dbReference type="AlphaFoldDB" id="A0A2V0QTQ2"/>
<proteinExistence type="predicted"/>
<comment type="caution">
    <text evidence="1">The sequence shown here is derived from an EMBL/GenBank/DDBJ whole genome shotgun (WGS) entry which is preliminary data.</text>
</comment>
<dbReference type="Proteomes" id="UP000247480">
    <property type="component" value="Unassembled WGS sequence"/>
</dbReference>
<gene>
    <name evidence="1" type="ORF">KPSA1_05462</name>
</gene>
<protein>
    <submittedName>
        <fullName evidence="1">Kinesin-like protein</fullName>
    </submittedName>
</protein>
<reference evidence="1 2" key="1">
    <citation type="submission" date="2018-04" db="EMBL/GenBank/DDBJ databases">
        <title>Draft genome sequence of Pseudomonas syringae pv. actinidiae biovar 1 strains isolated from kiwifruit in Kagawa prefecture.</title>
        <authorList>
            <person name="Tabuchi M."/>
            <person name="Saito M."/>
            <person name="Fujiwara S."/>
            <person name="Sasa N."/>
            <person name="Akimitsu K."/>
            <person name="Gomi K."/>
            <person name="Konishi-Sugita S."/>
            <person name="Hamano K."/>
            <person name="Kataoka I."/>
        </authorList>
    </citation>
    <scope>NUCLEOTIDE SEQUENCE [LARGE SCALE GENOMIC DNA]</scope>
    <source>
        <strain evidence="1 2">MAFF212206</strain>
    </source>
</reference>